<comment type="caution">
    <text evidence="2">The sequence shown here is derived from an EMBL/GenBank/DDBJ whole genome shotgun (WGS) entry which is preliminary data.</text>
</comment>
<evidence type="ECO:0000313" key="2">
    <source>
        <dbReference type="EMBL" id="RKQ63750.1"/>
    </source>
</evidence>
<dbReference type="AlphaFoldDB" id="A0A420W8V9"/>
<dbReference type="RefSeq" id="WP_121169984.1">
    <property type="nucleotide sequence ID" value="NZ_RBIE01000001.1"/>
</dbReference>
<evidence type="ECO:0000256" key="1">
    <source>
        <dbReference type="SAM" id="Coils"/>
    </source>
</evidence>
<dbReference type="Proteomes" id="UP000280881">
    <property type="component" value="Unassembled WGS sequence"/>
</dbReference>
<sequence length="274" mass="31491">MEDSFSILGLDRDICEEAVSEGKEQEIKHFVFEDLLDTHEKLICYSKDLTDFSVYSYILRKEKFSLFSRQEERELGCYLGYREGSLYTFEDFNFKINSLEEFTLLTEAVEVTSGISFYFELCNLCQLPEDLKGELEVILTLYGKEIKKLAPLTKLDQIADENRELLKLAVKGNEKAIEKLEREVGEEETRRLLSELKGHPEELLDTCVLPSLNQYFIVGIVTSVKKVQFRGRELLAIDLFSEELEFTVLTNQVVDVTEGDRVSVNGKMFAVAVV</sequence>
<name>A0A420W8V9_9BACT</name>
<feature type="coiled-coil region" evidence="1">
    <location>
        <begin position="163"/>
        <end position="190"/>
    </location>
</feature>
<accession>A0A420W8V9</accession>
<keyword evidence="1" id="KW-0175">Coiled coil</keyword>
<dbReference type="EMBL" id="RBIE01000001">
    <property type="protein sequence ID" value="RKQ63750.1"/>
    <property type="molecule type" value="Genomic_DNA"/>
</dbReference>
<keyword evidence="3" id="KW-1185">Reference proteome</keyword>
<proteinExistence type="predicted"/>
<dbReference type="OrthoDB" id="12936at2"/>
<protein>
    <submittedName>
        <fullName evidence="2">Uncharacterized protein</fullName>
    </submittedName>
</protein>
<organism evidence="2 3">
    <name type="scientific">Thermovibrio guaymasensis</name>
    <dbReference type="NCBI Taxonomy" id="240167"/>
    <lineage>
        <taxon>Bacteria</taxon>
        <taxon>Pseudomonadati</taxon>
        <taxon>Aquificota</taxon>
        <taxon>Aquificia</taxon>
        <taxon>Desulfurobacteriales</taxon>
        <taxon>Desulfurobacteriaceae</taxon>
        <taxon>Thermovibrio</taxon>
    </lineage>
</organism>
<reference evidence="2 3" key="1">
    <citation type="submission" date="2018-10" db="EMBL/GenBank/DDBJ databases">
        <title>Genomic Encyclopedia of Type Strains, Phase IV (KMG-IV): sequencing the most valuable type-strain genomes for metagenomic binning, comparative biology and taxonomic classification.</title>
        <authorList>
            <person name="Goeker M."/>
        </authorList>
    </citation>
    <scope>NUCLEOTIDE SEQUENCE [LARGE SCALE GENOMIC DNA]</scope>
    <source>
        <strain evidence="2 3">DSM 15521</strain>
    </source>
</reference>
<gene>
    <name evidence="2" type="ORF">C7457_0631</name>
</gene>
<evidence type="ECO:0000313" key="3">
    <source>
        <dbReference type="Proteomes" id="UP000280881"/>
    </source>
</evidence>